<evidence type="ECO:0000313" key="2">
    <source>
        <dbReference type="Proteomes" id="UP001143548"/>
    </source>
</evidence>
<accession>A0A9W5YRY4</accession>
<sequence length="57" mass="6351">MPAKPGQTVAVALNGPKWIRPDFKAEVIPISTQSPSNNIVRFRPWTRDDPDAHPSSR</sequence>
<dbReference type="AlphaFoldDB" id="A0A9W5YRY4"/>
<evidence type="ECO:0000313" key="1">
    <source>
        <dbReference type="EMBL" id="GKZ21001.1"/>
    </source>
</evidence>
<gene>
    <name evidence="1" type="ORF">AbraCBS73388_006639</name>
</gene>
<proteinExistence type="predicted"/>
<dbReference type="EMBL" id="BROQ01000034">
    <property type="protein sequence ID" value="GKZ21001.1"/>
    <property type="molecule type" value="Genomic_DNA"/>
</dbReference>
<reference evidence="1" key="1">
    <citation type="submission" date="2022-07" db="EMBL/GenBank/DDBJ databases">
        <title>Taxonomy of Aspergillus series Nigri: significant species reduction supported by multi-species coalescent approaches.</title>
        <authorList>
            <person name="Bian C."/>
            <person name="Kusuya Y."/>
            <person name="Sklenar F."/>
            <person name="D'hooge E."/>
            <person name="Yaguchi T."/>
            <person name="Takahashi H."/>
            <person name="Hubka V."/>
        </authorList>
    </citation>
    <scope>NUCLEOTIDE SEQUENCE</scope>
    <source>
        <strain evidence="1">CBS 733.88</strain>
    </source>
</reference>
<protein>
    <submittedName>
        <fullName evidence="1">Uncharacterized protein</fullName>
    </submittedName>
</protein>
<organism evidence="1 2">
    <name type="scientific">Aspergillus brasiliensis</name>
    <dbReference type="NCBI Taxonomy" id="319629"/>
    <lineage>
        <taxon>Eukaryota</taxon>
        <taxon>Fungi</taxon>
        <taxon>Dikarya</taxon>
        <taxon>Ascomycota</taxon>
        <taxon>Pezizomycotina</taxon>
        <taxon>Eurotiomycetes</taxon>
        <taxon>Eurotiomycetidae</taxon>
        <taxon>Eurotiales</taxon>
        <taxon>Aspergillaceae</taxon>
        <taxon>Aspergillus</taxon>
        <taxon>Aspergillus subgen. Circumdati</taxon>
    </lineage>
</organism>
<comment type="caution">
    <text evidence="1">The sequence shown here is derived from an EMBL/GenBank/DDBJ whole genome shotgun (WGS) entry which is preliminary data.</text>
</comment>
<name>A0A9W5YRY4_9EURO</name>
<dbReference type="Proteomes" id="UP001143548">
    <property type="component" value="Unassembled WGS sequence"/>
</dbReference>